<evidence type="ECO:0000313" key="2">
    <source>
        <dbReference type="EMBL" id="MBA8075574.1"/>
    </source>
</evidence>
<dbReference type="RefSeq" id="WP_023309865.1">
    <property type="nucleotide sequence ID" value="NZ_AP019630.1"/>
</dbReference>
<dbReference type="EMBL" id="CP080107">
    <property type="protein sequence ID" value="QYD26929.1"/>
    <property type="molecule type" value="Genomic_DNA"/>
</dbReference>
<dbReference type="EMBL" id="AYIP01000006">
    <property type="protein sequence ID" value="ESM34824.1"/>
    <property type="molecule type" value="Genomic_DNA"/>
</dbReference>
<dbReference type="GeneID" id="75131693"/>
<reference evidence="2 5" key="3">
    <citation type="submission" date="2020-06" db="EMBL/GenBank/DDBJ databases">
        <title>REHAB project genomes.</title>
        <authorList>
            <person name="Shaw L.P."/>
        </authorList>
    </citation>
    <scope>NUCLEOTIDE SEQUENCE [LARGE SCALE GENOMIC DNA]</scope>
    <source>
        <strain evidence="2 5">RHBSTW-00074</strain>
    </source>
</reference>
<dbReference type="AlphaFoldDB" id="A0A1D3B2A4"/>
<evidence type="ECO:0000313" key="5">
    <source>
        <dbReference type="Proteomes" id="UP000533461"/>
    </source>
</evidence>
<proteinExistence type="predicted"/>
<protein>
    <recommendedName>
        <fullName evidence="6">Inner membrane protein</fullName>
    </recommendedName>
</protein>
<accession>A0A263VJ53</accession>
<accession>A0A1D3B2A4</accession>
<dbReference type="Proteomes" id="UP000826990">
    <property type="component" value="Chromosome"/>
</dbReference>
<dbReference type="EMBL" id="JABXRP010000001">
    <property type="protein sequence ID" value="MBA8075574.1"/>
    <property type="molecule type" value="Genomic_DNA"/>
</dbReference>
<dbReference type="Proteomes" id="UP000533461">
    <property type="component" value="Unassembled WGS sequence"/>
</dbReference>
<evidence type="ECO:0000313" key="4">
    <source>
        <dbReference type="Proteomes" id="UP000017391"/>
    </source>
</evidence>
<sequence>MVRYRQTLVALCLCLLMGAVVAAYYLWHRHYIQPFSCQANFIQHHRDETLSLWLNYTVEGNSGILSMNGRLKSDPTKTLNRKVFFQIERKDSVYNLTSIRNMKFPDDNISDSWLEKYEPLFFIYPNKNIYMRIKKQQNENYLFILGTLPTYVCHTSKNG</sequence>
<evidence type="ECO:0008006" key="6">
    <source>
        <dbReference type="Google" id="ProtNLM"/>
    </source>
</evidence>
<name>A0A1D3B2A4_ENTAS</name>
<reference evidence="3" key="4">
    <citation type="submission" date="2021-07" db="EMBL/GenBank/DDBJ databases">
        <title>Characterization of Emerging Pathogens Carrying KPC-2 Gene in IncP-6 Plasmids Isolated from Urban Sewage in Argentina.</title>
        <authorList>
            <person name="Ghiglione B."/>
            <person name="Haim M.S."/>
            <person name="Dropa M."/>
        </authorList>
    </citation>
    <scope>NUCLEOTIDE SEQUENCE</scope>
    <source>
        <strain evidence="3">WW-19C</strain>
    </source>
</reference>
<reference evidence="1" key="2">
    <citation type="submission" date="2013-09" db="EMBL/GenBank/DDBJ databases">
        <title>The Genome Sequence of Enterobacter cloacae BWH 31.</title>
        <authorList>
            <consortium name="The Broad Institute Genomics Platform"/>
            <consortium name="The Broad Institute Genome Sequencing Center for Infectious Disease"/>
            <person name="Murphy C."/>
            <person name="Cosimi L."/>
            <person name="Cerqueira G."/>
            <person name="Feldgarden M."/>
            <person name="Earl A.M."/>
            <person name="Hung D."/>
            <person name="Onderdonk A.B."/>
            <person name="Kirby J.E."/>
            <person name="Ferraro M.J."/>
            <person name="Hopper D."/>
            <person name="Dekker J.P."/>
            <person name="O'Brien T."/>
            <person name="Huang S."/>
            <person name="Quan V."/>
            <person name="Ernst C."/>
            <person name="Delaney M."/>
            <person name="DuBois A."/>
            <person name="Kim D.S."/>
            <person name="Young S."/>
            <person name="Zeng Q."/>
            <person name="Gargeya S."/>
            <person name="Abouelleil A."/>
            <person name="Alvarado L."/>
            <person name="Chapman S.B."/>
            <person name="Gainer-Dewar J."/>
            <person name="Goldberg J."/>
            <person name="Griggs A."/>
            <person name="Gujja S."/>
            <person name="Hansen M."/>
            <person name="Howarth C."/>
            <person name="Imamovic A."/>
            <person name="Larimer J."/>
            <person name="Pearson M."/>
            <person name="Poon T.W."/>
            <person name="Priest M."/>
            <person name="Roberts A."/>
            <person name="Saif S."/>
            <person name="Shea T.D."/>
            <person name="Sykes S.N."/>
            <person name="Wortman J.R."/>
            <person name="Nusbaum C."/>
            <person name="Birren B.W."/>
        </authorList>
    </citation>
    <scope>NUCLEOTIDE SEQUENCE</scope>
    <source>
        <strain evidence="1">BWH 31</strain>
    </source>
</reference>
<organism evidence="2 5">
    <name type="scientific">Enterobacter asburiae</name>
    <dbReference type="NCBI Taxonomy" id="61645"/>
    <lineage>
        <taxon>Bacteria</taxon>
        <taxon>Pseudomonadati</taxon>
        <taxon>Pseudomonadota</taxon>
        <taxon>Gammaproteobacteria</taxon>
        <taxon>Enterobacterales</taxon>
        <taxon>Enterobacteriaceae</taxon>
        <taxon>Enterobacter</taxon>
        <taxon>Enterobacter cloacae complex</taxon>
    </lineage>
</organism>
<reference evidence="4" key="1">
    <citation type="submission" date="2013-09" db="EMBL/GenBank/DDBJ databases">
        <title>The Genome Sequence of Enterobacter cloacae BWH 31.</title>
        <authorList>
            <consortium name="The Broad Institute Genomics Platform"/>
            <consortium name="The Broad Institute Genome Sequencing Center for Infectious Disease"/>
            <person name="Murphy C."/>
            <person name="Cosimi L."/>
            <person name="Cerqueira G."/>
            <person name="Feldgarden M."/>
            <person name="Hung D."/>
            <person name="Onderdonk A.B."/>
            <person name="Ferraro M.J."/>
            <person name="Hooper D."/>
            <person name="Dekker J."/>
            <person name="O'Brien T."/>
            <person name="Huang S."/>
            <person name="Quan V."/>
            <person name="Ernst C."/>
            <person name="Delaney M."/>
            <person name="DuBois A."/>
            <person name="Young S.K."/>
            <person name="Zeng Q."/>
            <person name="Gargeya S."/>
            <person name="Fitzgerald M."/>
            <person name="Abouelleil A."/>
            <person name="Alvarado L."/>
            <person name="Berlin A.M."/>
            <person name="Chapman S.B."/>
            <person name="Gainer-Dewar J."/>
            <person name="Goldberg J."/>
            <person name="Gnerre S."/>
            <person name="Griggs A."/>
            <person name="Gujja S."/>
            <person name="Hansen M."/>
            <person name="Howarth C."/>
            <person name="Imamovic A."/>
            <person name="Ireland A."/>
            <person name="Larimer J."/>
            <person name="McCowan C."/>
            <person name="Murphy C."/>
            <person name="Pearson M."/>
            <person name="Poon T.W."/>
            <person name="Priest M."/>
            <person name="Roberts A."/>
            <person name="Saif S."/>
            <person name="Shea T."/>
            <person name="Sykes S."/>
            <person name="Wortman J."/>
            <person name="Nusbaum C."/>
            <person name="Birren B."/>
        </authorList>
    </citation>
    <scope>NUCLEOTIDE SEQUENCE [LARGE SCALE GENOMIC DNA]</scope>
    <source>
        <strain evidence="4">BWH 31</strain>
    </source>
</reference>
<evidence type="ECO:0000313" key="1">
    <source>
        <dbReference type="EMBL" id="ESM34824.1"/>
    </source>
</evidence>
<dbReference type="Proteomes" id="UP000017391">
    <property type="component" value="Unassembled WGS sequence"/>
</dbReference>
<evidence type="ECO:0000313" key="3">
    <source>
        <dbReference type="EMBL" id="QYD26929.1"/>
    </source>
</evidence>
<gene>
    <name evidence="2" type="ORF">HV056_03145</name>
    <name evidence="3" type="ORF">KZX48_00340</name>
    <name evidence="1" type="ORF">L402_01501</name>
</gene>